<accession>A0A8C2CAL2</accession>
<gene>
    <name evidence="5" type="primary">scfd1</name>
</gene>
<sequence length="584" mass="66380">MLMYNISMMFLFSAALKRMLNFNAPPLKNTTESVWKVLIYDRFGQDIISPLLSVKELRDMGITLHLLLHTDRDPIPDVPAIYFVMPTEENTDRICQDLRNQLYESYYLNFISAISRSKLEDIASAALAANAVNQVTKVFDQYLNFITLEDDMFILCNQNKEHISYHAINKPDIMDTDMEAIMDTIVDSLFCFFVTLGAVPIIRCPRGNAAEMVAVKLDKKLRENLRDARNSLFTGDTMGTGQFSFQRPLFVLADRNLDLATPLHHTWTYQALIHDVLDFHLNRVSVEESQGSEASPAGARPKKKNKKSYDLTGADKFWQKHKGSPFPEVAEAVQEELDTYRAQEDEVKRLKSIMGLEGEDDGAISMLSDNTAKLTSAVSSLPELLEKKRLIDLHTNVATAVLDHIKSRKLDVYFEYEEKLMSKSTLDKSLLDIISDPDAGTVEDKMRLFLIYYITSQQPPSEVSFHQDGCNTSQLRDYDKFHSQNGVKNLVLKQHNLPVTRILDNLMEMKSNPVSDGHLSAPVKYYRIIISQAIVFVVGGGNYIEYQNLVDYTKARQGKRVLYGCSELFNAAQFMKQLSQLGQK</sequence>
<evidence type="ECO:0000256" key="1">
    <source>
        <dbReference type="ARBA" id="ARBA00009884"/>
    </source>
</evidence>
<dbReference type="Pfam" id="PF00995">
    <property type="entry name" value="Sec1"/>
    <property type="match status" value="1"/>
</dbReference>
<reference evidence="5" key="1">
    <citation type="submission" date="2025-08" db="UniProtKB">
        <authorList>
            <consortium name="Ensembl"/>
        </authorList>
    </citation>
    <scope>IDENTIFICATION</scope>
</reference>
<dbReference type="Ensembl" id="ENSCCRT00020007111.1">
    <property type="protein sequence ID" value="ENSCCRP00020006297.1"/>
    <property type="gene ID" value="ENSCCRG00020003493.1"/>
</dbReference>
<protein>
    <submittedName>
        <fullName evidence="5">Sec1 family domain-containing protein 1</fullName>
    </submittedName>
</protein>
<feature type="region of interest" description="Disordered" evidence="3">
    <location>
        <begin position="288"/>
        <end position="307"/>
    </location>
</feature>
<keyword evidence="2" id="KW-0653">Protein transport</keyword>
<keyword evidence="2" id="KW-0813">Transport</keyword>
<evidence type="ECO:0000256" key="3">
    <source>
        <dbReference type="SAM" id="MobiDB-lite"/>
    </source>
</evidence>
<dbReference type="AlphaFoldDB" id="A0A8C2CAL2"/>
<evidence type="ECO:0000256" key="4">
    <source>
        <dbReference type="SAM" id="SignalP"/>
    </source>
</evidence>
<dbReference type="InterPro" id="IPR036045">
    <property type="entry name" value="Sec1-like_sf"/>
</dbReference>
<dbReference type="PIRSF" id="PIRSF005715">
    <property type="entry name" value="VPS45_Sec1"/>
    <property type="match status" value="1"/>
</dbReference>
<dbReference type="Gene3D" id="3.40.50.1910">
    <property type="match status" value="2"/>
</dbReference>
<evidence type="ECO:0000313" key="6">
    <source>
        <dbReference type="Proteomes" id="UP000694701"/>
    </source>
</evidence>
<dbReference type="FunFam" id="3.40.50.2060:FF:000002">
    <property type="entry name" value="sec1 family domain-containing protein 1"/>
    <property type="match status" value="1"/>
</dbReference>
<dbReference type="GO" id="GO:0016192">
    <property type="term" value="P:vesicle-mediated transport"/>
    <property type="evidence" value="ECO:0007669"/>
    <property type="project" value="InterPro"/>
</dbReference>
<organism evidence="5 6">
    <name type="scientific">Cyprinus carpio</name>
    <name type="common">Common carp</name>
    <dbReference type="NCBI Taxonomy" id="7962"/>
    <lineage>
        <taxon>Eukaryota</taxon>
        <taxon>Metazoa</taxon>
        <taxon>Chordata</taxon>
        <taxon>Craniata</taxon>
        <taxon>Vertebrata</taxon>
        <taxon>Euteleostomi</taxon>
        <taxon>Actinopterygii</taxon>
        <taxon>Neopterygii</taxon>
        <taxon>Teleostei</taxon>
        <taxon>Ostariophysi</taxon>
        <taxon>Cypriniformes</taxon>
        <taxon>Cyprinidae</taxon>
        <taxon>Cyprininae</taxon>
        <taxon>Cyprinus</taxon>
    </lineage>
</organism>
<proteinExistence type="inferred from homology"/>
<dbReference type="InterPro" id="IPR043154">
    <property type="entry name" value="Sec-1-like_dom1"/>
</dbReference>
<feature type="chain" id="PRO_5034079968" evidence="4">
    <location>
        <begin position="16"/>
        <end position="584"/>
    </location>
</feature>
<comment type="similarity">
    <text evidence="1">Belongs to the STXBP/unc-18/SEC1 family.</text>
</comment>
<dbReference type="SUPFAM" id="SSF56815">
    <property type="entry name" value="Sec1/munc18-like (SM) proteins"/>
    <property type="match status" value="1"/>
</dbReference>
<name>A0A8C2CAL2_CYPCA</name>
<feature type="signal peptide" evidence="4">
    <location>
        <begin position="1"/>
        <end position="15"/>
    </location>
</feature>
<evidence type="ECO:0000256" key="2">
    <source>
        <dbReference type="ARBA" id="ARBA00022927"/>
    </source>
</evidence>
<keyword evidence="4" id="KW-0732">Signal</keyword>
<evidence type="ECO:0000313" key="5">
    <source>
        <dbReference type="Ensembl" id="ENSCCRP00020006297.1"/>
    </source>
</evidence>
<dbReference type="Gene3D" id="1.25.40.60">
    <property type="match status" value="1"/>
</dbReference>
<dbReference type="InterPro" id="IPR001619">
    <property type="entry name" value="Sec1-like"/>
</dbReference>
<dbReference type="GO" id="GO:0015031">
    <property type="term" value="P:protein transport"/>
    <property type="evidence" value="ECO:0007669"/>
    <property type="project" value="UniProtKB-KW"/>
</dbReference>
<dbReference type="Proteomes" id="UP000694701">
    <property type="component" value="Unplaced"/>
</dbReference>
<dbReference type="PANTHER" id="PTHR11679">
    <property type="entry name" value="VESICLE PROTEIN SORTING-ASSOCIATED"/>
    <property type="match status" value="1"/>
</dbReference>
<dbReference type="InterPro" id="IPR027482">
    <property type="entry name" value="Sec1-like_dom2"/>
</dbReference>
<dbReference type="Gene3D" id="3.40.50.2060">
    <property type="match status" value="1"/>
</dbReference>